<keyword evidence="4 6" id="KW-0238">DNA-binding</keyword>
<keyword evidence="3 6" id="KW-0731">Sigma factor</keyword>
<dbReference type="InterPro" id="IPR013324">
    <property type="entry name" value="RNA_pol_sigma_r3/r4-like"/>
</dbReference>
<evidence type="ECO:0000256" key="4">
    <source>
        <dbReference type="ARBA" id="ARBA00023125"/>
    </source>
</evidence>
<comment type="function">
    <text evidence="6">Sigma factors are initiation factors that promote the attachment of RNA polymerase to specific initiation sites and are then released. This sigma factor is the primary sigma factor during exponential growth.</text>
</comment>
<feature type="region of interest" description="Sigma-70 factor domain-3" evidence="6">
    <location>
        <begin position="422"/>
        <end position="498"/>
    </location>
</feature>
<comment type="caution">
    <text evidence="9">The sequence shown here is derived from an EMBL/GenBank/DDBJ whole genome shotgun (WGS) entry which is preliminary data.</text>
</comment>
<dbReference type="InterPro" id="IPR028630">
    <property type="entry name" value="Sigma70_RpoD"/>
</dbReference>
<dbReference type="PANTHER" id="PTHR30603">
    <property type="entry name" value="RNA POLYMERASE SIGMA FACTOR RPO"/>
    <property type="match status" value="1"/>
</dbReference>
<keyword evidence="5 6" id="KW-0804">Transcription</keyword>
<sequence>MPASESIEKLIVLGQEKGQLTYSELYDALPSDVVSPEQIDELLMLFDELDIDIVDTSKAKLPKTVKAGAEVSLAREYADALADVEKIRTDDPVRLYLREMGRVPLLSREGEIELAKGIESGQNVIQDAVFSVYSTHRDLEALADKLRLGDLKIEKVVKINAEGRLPLYKQKEYIRRTCKLLAETYVEHQRIMTEIAEAKHENREPDGDLISAGEVAIREKLLDVQFSPLQINRFADRIIDLLRLINLKQRDLEQTTKKLGIDLEEAEAISDNITAKNPLAAGLMKRLATDEEGLARTVQRLTKAAEKVRQVERQVGMTTDDLRDVVKRIREGRQQVHEAKMTLVRSNVRLVVSIAKKYTNRGLHFLDLIQEGNIGLMRAVDKFDYKKGYKFSTYATWWIRQAVTRSIADQARTIRIPVHMIEAINKVIRTSRQLLHELGREPTPTEIADELGMSADKVRRILKIAQEPISLETPIGQEEDSHLADFVEDKNTVSPARSAAFMLMSEQIESVLSTLTRREEKVLRFRFGVGDGCPRTLDEVGTIFNVTRERVRQIEAKALRKLRHPTRSNKLKAFLEL</sequence>
<organism evidence="9 10">
    <name type="scientific">Candidatus Coatesbacteria bacterium RBG_13_66_14</name>
    <dbReference type="NCBI Taxonomy" id="1817816"/>
    <lineage>
        <taxon>Bacteria</taxon>
        <taxon>Candidatus Coatesiibacteriota</taxon>
    </lineage>
</organism>
<dbReference type="NCBIfam" id="TIGR02937">
    <property type="entry name" value="sigma70-ECF"/>
    <property type="match status" value="1"/>
</dbReference>
<accession>A0A1F5F2Y5</accession>
<feature type="DNA-binding region" description="H-T-H motif" evidence="6">
    <location>
        <begin position="537"/>
        <end position="556"/>
    </location>
</feature>
<evidence type="ECO:0000259" key="7">
    <source>
        <dbReference type="PROSITE" id="PS00715"/>
    </source>
</evidence>
<proteinExistence type="inferred from homology"/>
<dbReference type="STRING" id="1817816.A2Y64_04075"/>
<comment type="similarity">
    <text evidence="6">Belongs to the sigma-70 factor family. RpoD/SigA subfamily.</text>
</comment>
<dbReference type="InterPro" id="IPR009042">
    <property type="entry name" value="RNA_pol_sigma70_r1_2"/>
</dbReference>
<dbReference type="CDD" id="cd06171">
    <property type="entry name" value="Sigma70_r4"/>
    <property type="match status" value="1"/>
</dbReference>
<feature type="domain" description="RNA polymerase sigma-70" evidence="7">
    <location>
        <begin position="367"/>
        <end position="380"/>
    </location>
</feature>
<dbReference type="PRINTS" id="PR00046">
    <property type="entry name" value="SIGMA70FCT"/>
</dbReference>
<dbReference type="FunFam" id="1.10.601.10:FF:000001">
    <property type="entry name" value="RNA polymerase sigma factor SigA"/>
    <property type="match status" value="1"/>
</dbReference>
<dbReference type="NCBIfam" id="TIGR02393">
    <property type="entry name" value="RpoD_Cterm"/>
    <property type="match status" value="1"/>
</dbReference>
<feature type="region of interest" description="Sigma-70 factor domain-2" evidence="6">
    <location>
        <begin position="343"/>
        <end position="413"/>
    </location>
</feature>
<feature type="region of interest" description="Sigma-70 factor domain-4" evidence="6">
    <location>
        <begin position="511"/>
        <end position="564"/>
    </location>
</feature>
<feature type="domain" description="RNA polymerase sigma-70" evidence="8">
    <location>
        <begin position="536"/>
        <end position="562"/>
    </location>
</feature>
<dbReference type="Proteomes" id="UP000177187">
    <property type="component" value="Unassembled WGS sequence"/>
</dbReference>
<evidence type="ECO:0000313" key="10">
    <source>
        <dbReference type="Proteomes" id="UP000177187"/>
    </source>
</evidence>
<dbReference type="InterPro" id="IPR007624">
    <property type="entry name" value="RNA_pol_sigma70_r3"/>
</dbReference>
<dbReference type="AlphaFoldDB" id="A0A1F5F2Y5"/>
<dbReference type="HAMAP" id="MF_00963">
    <property type="entry name" value="Sigma70_RpoD_SigA"/>
    <property type="match status" value="1"/>
</dbReference>
<dbReference type="InterPro" id="IPR007627">
    <property type="entry name" value="RNA_pol_sigma70_r2"/>
</dbReference>
<protein>
    <recommendedName>
        <fullName evidence="6">RNA polymerase sigma factor SigA</fullName>
    </recommendedName>
</protein>
<dbReference type="Pfam" id="PF00140">
    <property type="entry name" value="Sigma70_r1_2"/>
    <property type="match status" value="1"/>
</dbReference>
<reference evidence="9 10" key="1">
    <citation type="journal article" date="2016" name="Nat. Commun.">
        <title>Thousands of microbial genomes shed light on interconnected biogeochemical processes in an aquifer system.</title>
        <authorList>
            <person name="Anantharaman K."/>
            <person name="Brown C.T."/>
            <person name="Hug L.A."/>
            <person name="Sharon I."/>
            <person name="Castelle C.J."/>
            <person name="Probst A.J."/>
            <person name="Thomas B.C."/>
            <person name="Singh A."/>
            <person name="Wilkins M.J."/>
            <person name="Karaoz U."/>
            <person name="Brodie E.L."/>
            <person name="Williams K.H."/>
            <person name="Hubbard S.S."/>
            <person name="Banfield J.F."/>
        </authorList>
    </citation>
    <scope>NUCLEOTIDE SEQUENCE [LARGE SCALE GENOMIC DNA]</scope>
</reference>
<dbReference type="InterPro" id="IPR014284">
    <property type="entry name" value="RNA_pol_sigma-70_dom"/>
</dbReference>
<dbReference type="InterPro" id="IPR000943">
    <property type="entry name" value="RNA_pol_sigma70"/>
</dbReference>
<dbReference type="InterPro" id="IPR007630">
    <property type="entry name" value="RNA_pol_sigma70_r4"/>
</dbReference>
<evidence type="ECO:0000256" key="6">
    <source>
        <dbReference type="HAMAP-Rule" id="MF_00963"/>
    </source>
</evidence>
<evidence type="ECO:0000256" key="5">
    <source>
        <dbReference type="ARBA" id="ARBA00023163"/>
    </source>
</evidence>
<dbReference type="GO" id="GO:0016987">
    <property type="term" value="F:sigma factor activity"/>
    <property type="evidence" value="ECO:0007669"/>
    <property type="project" value="UniProtKB-UniRule"/>
</dbReference>
<dbReference type="InterPro" id="IPR036388">
    <property type="entry name" value="WH-like_DNA-bd_sf"/>
</dbReference>
<keyword evidence="2 6" id="KW-0805">Transcription regulation</keyword>
<dbReference type="InterPro" id="IPR050239">
    <property type="entry name" value="Sigma-70_RNA_pol_init_factors"/>
</dbReference>
<dbReference type="Pfam" id="PF04545">
    <property type="entry name" value="Sigma70_r4"/>
    <property type="match status" value="1"/>
</dbReference>
<dbReference type="SUPFAM" id="SSF88946">
    <property type="entry name" value="Sigma2 domain of RNA polymerase sigma factors"/>
    <property type="match status" value="1"/>
</dbReference>
<dbReference type="InterPro" id="IPR013325">
    <property type="entry name" value="RNA_pol_sigma_r2"/>
</dbReference>
<dbReference type="GO" id="GO:0003677">
    <property type="term" value="F:DNA binding"/>
    <property type="evidence" value="ECO:0007669"/>
    <property type="project" value="UniProtKB-UniRule"/>
</dbReference>
<dbReference type="Gene3D" id="1.10.10.10">
    <property type="entry name" value="Winged helix-like DNA-binding domain superfamily/Winged helix DNA-binding domain"/>
    <property type="match status" value="2"/>
</dbReference>
<feature type="short sequence motif" description="Interaction with polymerase core subunit RpoC" evidence="6">
    <location>
        <begin position="367"/>
        <end position="370"/>
    </location>
</feature>
<dbReference type="Pfam" id="PF04542">
    <property type="entry name" value="Sigma70_r2"/>
    <property type="match status" value="1"/>
</dbReference>
<evidence type="ECO:0000256" key="2">
    <source>
        <dbReference type="ARBA" id="ARBA00023015"/>
    </source>
</evidence>
<comment type="subunit">
    <text evidence="6">Interacts transiently with the RNA polymerase catalytic core.</text>
</comment>
<evidence type="ECO:0000256" key="1">
    <source>
        <dbReference type="ARBA" id="ARBA00022490"/>
    </source>
</evidence>
<dbReference type="GO" id="GO:0005737">
    <property type="term" value="C:cytoplasm"/>
    <property type="evidence" value="ECO:0007669"/>
    <property type="project" value="UniProtKB-SubCell"/>
</dbReference>
<dbReference type="EMBL" id="MFAF01000110">
    <property type="protein sequence ID" value="OGD73962.1"/>
    <property type="molecule type" value="Genomic_DNA"/>
</dbReference>
<evidence type="ECO:0000313" key="9">
    <source>
        <dbReference type="EMBL" id="OGD73962.1"/>
    </source>
</evidence>
<dbReference type="GO" id="GO:0006352">
    <property type="term" value="P:DNA-templated transcription initiation"/>
    <property type="evidence" value="ECO:0007669"/>
    <property type="project" value="UniProtKB-UniRule"/>
</dbReference>
<dbReference type="Pfam" id="PF03979">
    <property type="entry name" value="Sigma70_r1_1"/>
    <property type="match status" value="1"/>
</dbReference>
<dbReference type="PROSITE" id="PS00715">
    <property type="entry name" value="SIGMA70_1"/>
    <property type="match status" value="1"/>
</dbReference>
<dbReference type="InterPro" id="IPR007127">
    <property type="entry name" value="RNA_pol_sigma_70_r1_1"/>
</dbReference>
<dbReference type="FunFam" id="1.10.10.10:FF:000002">
    <property type="entry name" value="RNA polymerase sigma factor SigA"/>
    <property type="match status" value="1"/>
</dbReference>
<dbReference type="Pfam" id="PF04539">
    <property type="entry name" value="Sigma70_r3"/>
    <property type="match status" value="1"/>
</dbReference>
<evidence type="ECO:0000259" key="8">
    <source>
        <dbReference type="PROSITE" id="PS00716"/>
    </source>
</evidence>
<evidence type="ECO:0000256" key="3">
    <source>
        <dbReference type="ARBA" id="ARBA00023082"/>
    </source>
</evidence>
<dbReference type="SUPFAM" id="SSF88659">
    <property type="entry name" value="Sigma3 and sigma4 domains of RNA polymerase sigma factors"/>
    <property type="match status" value="2"/>
</dbReference>
<keyword evidence="1 6" id="KW-0963">Cytoplasm</keyword>
<dbReference type="Gene3D" id="1.10.220.120">
    <property type="entry name" value="Sigma-70 factor, region 1.1"/>
    <property type="match status" value="1"/>
</dbReference>
<comment type="subcellular location">
    <subcellularLocation>
        <location evidence="6">Cytoplasm</location>
    </subcellularLocation>
</comment>
<dbReference type="PANTHER" id="PTHR30603:SF60">
    <property type="entry name" value="RNA POLYMERASE SIGMA FACTOR RPOD"/>
    <property type="match status" value="1"/>
</dbReference>
<dbReference type="InterPro" id="IPR042189">
    <property type="entry name" value="RNA_pol_sigma_70_r1_1_sf"/>
</dbReference>
<dbReference type="Gene3D" id="1.10.601.10">
    <property type="entry name" value="RNA Polymerase Primary Sigma Factor"/>
    <property type="match status" value="1"/>
</dbReference>
<dbReference type="PROSITE" id="PS00716">
    <property type="entry name" value="SIGMA70_2"/>
    <property type="match status" value="1"/>
</dbReference>
<name>A0A1F5F2Y5_9BACT</name>
<dbReference type="InterPro" id="IPR012760">
    <property type="entry name" value="RNA_pol_sigma_RpoD_C"/>
</dbReference>
<gene>
    <name evidence="6" type="primary">sigA</name>
    <name evidence="9" type="ORF">A2Y64_04075</name>
</gene>